<evidence type="ECO:0000256" key="3">
    <source>
        <dbReference type="ARBA" id="ARBA00022692"/>
    </source>
</evidence>
<dbReference type="PANTHER" id="PTHR37937">
    <property type="entry name" value="CONJUGATIVE TRANSFER: DNA TRANSPORT"/>
    <property type="match status" value="1"/>
</dbReference>
<dbReference type="Proteomes" id="UP001342826">
    <property type="component" value="Unassembled WGS sequence"/>
</dbReference>
<feature type="domain" description="TraD/TraG TraM recognition site" evidence="8">
    <location>
        <begin position="550"/>
        <end position="673"/>
    </location>
</feature>
<keyword evidence="4 7" id="KW-1133">Transmembrane helix</keyword>
<evidence type="ECO:0000256" key="5">
    <source>
        <dbReference type="ARBA" id="ARBA00023136"/>
    </source>
</evidence>
<feature type="compositionally biased region" description="Polar residues" evidence="6">
    <location>
        <begin position="747"/>
        <end position="764"/>
    </location>
</feature>
<dbReference type="InterPro" id="IPR027417">
    <property type="entry name" value="P-loop_NTPase"/>
</dbReference>
<dbReference type="RefSeq" id="WP_328014864.1">
    <property type="nucleotide sequence ID" value="NZ_JARTFS010000002.1"/>
</dbReference>
<dbReference type="InterPro" id="IPR032689">
    <property type="entry name" value="TraG-D_C"/>
</dbReference>
<accession>A0ABU6NTU0</accession>
<dbReference type="Pfam" id="PF12696">
    <property type="entry name" value="TraG-D_C"/>
    <property type="match status" value="1"/>
</dbReference>
<proteinExistence type="predicted"/>
<evidence type="ECO:0000313" key="9">
    <source>
        <dbReference type="EMBL" id="MED4400315.1"/>
    </source>
</evidence>
<name>A0ABU6NTU0_9BACI</name>
<evidence type="ECO:0000256" key="6">
    <source>
        <dbReference type="SAM" id="MobiDB-lite"/>
    </source>
</evidence>
<keyword evidence="3 7" id="KW-0812">Transmembrane</keyword>
<feature type="compositionally biased region" description="Acidic residues" evidence="6">
    <location>
        <begin position="765"/>
        <end position="775"/>
    </location>
</feature>
<dbReference type="Gene3D" id="3.40.50.300">
    <property type="entry name" value="P-loop containing nucleotide triphosphate hydrolases"/>
    <property type="match status" value="2"/>
</dbReference>
<evidence type="ECO:0000256" key="4">
    <source>
        <dbReference type="ARBA" id="ARBA00022989"/>
    </source>
</evidence>
<dbReference type="SUPFAM" id="SSF52540">
    <property type="entry name" value="P-loop containing nucleoside triphosphate hydrolases"/>
    <property type="match status" value="1"/>
</dbReference>
<feature type="compositionally biased region" description="Basic and acidic residues" evidence="6">
    <location>
        <begin position="881"/>
        <end position="891"/>
    </location>
</feature>
<keyword evidence="2" id="KW-1003">Cell membrane</keyword>
<feature type="compositionally biased region" description="Polar residues" evidence="6">
    <location>
        <begin position="892"/>
        <end position="917"/>
    </location>
</feature>
<organism evidence="9 10">
    <name type="scientific">Metabacillus fastidiosus</name>
    <dbReference type="NCBI Taxonomy" id="1458"/>
    <lineage>
        <taxon>Bacteria</taxon>
        <taxon>Bacillati</taxon>
        <taxon>Bacillota</taxon>
        <taxon>Bacilli</taxon>
        <taxon>Bacillales</taxon>
        <taxon>Bacillaceae</taxon>
        <taxon>Metabacillus</taxon>
    </lineage>
</organism>
<feature type="transmembrane region" description="Helical" evidence="7">
    <location>
        <begin position="68"/>
        <end position="87"/>
    </location>
</feature>
<keyword evidence="5 7" id="KW-0472">Membrane</keyword>
<evidence type="ECO:0000313" key="10">
    <source>
        <dbReference type="Proteomes" id="UP001342826"/>
    </source>
</evidence>
<evidence type="ECO:0000259" key="8">
    <source>
        <dbReference type="Pfam" id="PF12696"/>
    </source>
</evidence>
<comment type="caution">
    <text evidence="9">The sequence shown here is derived from an EMBL/GenBank/DDBJ whole genome shotgun (WGS) entry which is preliminary data.</text>
</comment>
<evidence type="ECO:0000256" key="1">
    <source>
        <dbReference type="ARBA" id="ARBA00004651"/>
    </source>
</evidence>
<sequence>MQISKLKDFWFNYGDQIEEWIRMKFHTFFVSALTFMNLVIGVSALLTWLKIGFGFPFSLIPLEEVSWVSFHILLNMPLITWFYSTITQPVKKGYKVVVDWRATEKGRVLAFILNIGPLILILWIAAARYINEHYVPTLESISLSKEGYPNLLVHDFHSFITLLYIIPLILTLILFAMGYRHYKINENVLKKQFFKWEFHLFSRFAHNLLYNKFDVIVGWEKVTKKAIVLKESARFLHELVTGATGTGKTSTTILLRIAQDLSKIAKGVPGGVVLLEPKGDAVDDVLKLAKKLGVPDEKILVIDPTKEQSTKFNPFTGPLEAAAESFRGTLNSLTGDQDAFFKGQQEETASLYTMLAKLAFPERANITTLQRMYQDPRYLANVTESVRSNLDSRKSNPDNTESDIRVLERYERVVRYFEDEVLDYKTFREKEDIKPVLYPDGHRYAGQQVVESKKDKYVSGAKKYLNDIAMNTLLADLMVAKDGEAVLDLDAFLRDGGVLLVNTALGELEELSLLFGQFFIRQFQSAVFRRPKDGEEIIVNEKTQVYKRIPIYFTIDEFPLYINEAFQRFLTLGRSYRVGVLIAIQSLGQLDSVIKGYRETILSNASTKTVFGRGTVEDNKVFSETFLEEEVFEESLNESSTPVTVENPSWGLRHNTQKMLKPRFSPTDIAELPFKHMIVQMVNENESLDDAVLATGAFVSEAKFLKKYFRRVEGELELASENEEELLDIDKAIENPKFAMELKNKEVTSVTEPTSEKASITDQVESSEESTDMEVDAGEQNINQQSHEGKVEGTILDVLKSPLPKADEHLMWEDLDISSDDSQEKQIKIKFDDIPVENVNPTKQPISAPKRKKEQPEEETFEQLNVESFIFDTESSNSSDKIADPNEKDNQHSIPDSDTLESINELINLTNNQSATADKTEQPAVSLPNGVLVIQEEVEDDL</sequence>
<feature type="region of interest" description="Disordered" evidence="6">
    <location>
        <begin position="838"/>
        <end position="942"/>
    </location>
</feature>
<feature type="transmembrane region" description="Helical" evidence="7">
    <location>
        <begin position="156"/>
        <end position="177"/>
    </location>
</feature>
<dbReference type="PANTHER" id="PTHR37937:SF1">
    <property type="entry name" value="CONJUGATIVE TRANSFER: DNA TRANSPORT"/>
    <property type="match status" value="1"/>
</dbReference>
<feature type="transmembrane region" description="Helical" evidence="7">
    <location>
        <begin position="28"/>
        <end position="48"/>
    </location>
</feature>
<evidence type="ECO:0000256" key="7">
    <source>
        <dbReference type="SAM" id="Phobius"/>
    </source>
</evidence>
<comment type="subcellular location">
    <subcellularLocation>
        <location evidence="1">Cell membrane</location>
        <topology evidence="1">Multi-pass membrane protein</topology>
    </subcellularLocation>
</comment>
<dbReference type="InterPro" id="IPR051539">
    <property type="entry name" value="T4SS-coupling_protein"/>
</dbReference>
<dbReference type="EMBL" id="JARTFS010000002">
    <property type="protein sequence ID" value="MED4400315.1"/>
    <property type="molecule type" value="Genomic_DNA"/>
</dbReference>
<evidence type="ECO:0000256" key="2">
    <source>
        <dbReference type="ARBA" id="ARBA00022475"/>
    </source>
</evidence>
<keyword evidence="10" id="KW-1185">Reference proteome</keyword>
<dbReference type="CDD" id="cd01127">
    <property type="entry name" value="TrwB_TraG_TraD_VirD4"/>
    <property type="match status" value="1"/>
</dbReference>
<feature type="region of interest" description="Disordered" evidence="6">
    <location>
        <begin position="746"/>
        <end position="775"/>
    </location>
</feature>
<reference evidence="9 10" key="1">
    <citation type="submission" date="2023-03" db="EMBL/GenBank/DDBJ databases">
        <title>Bacillus Genome Sequencing.</title>
        <authorList>
            <person name="Dunlap C."/>
        </authorList>
    </citation>
    <scope>NUCLEOTIDE SEQUENCE [LARGE SCALE GENOMIC DNA]</scope>
    <source>
        <strain evidence="9 10">NRS-1717</strain>
    </source>
</reference>
<gene>
    <name evidence="9" type="ORF">P9271_02940</name>
</gene>
<protein>
    <submittedName>
        <fullName evidence="9">TraM recognition domain-containing protein</fullName>
    </submittedName>
</protein>
<feature type="transmembrane region" description="Helical" evidence="7">
    <location>
        <begin position="108"/>
        <end position="130"/>
    </location>
</feature>